<keyword evidence="8 9" id="KW-0472">Membrane</keyword>
<feature type="transmembrane region" description="Helical" evidence="9">
    <location>
        <begin position="280"/>
        <end position="300"/>
    </location>
</feature>
<dbReference type="InterPro" id="IPR050186">
    <property type="entry name" value="TPT_transporter"/>
</dbReference>
<organism evidence="11 12">
    <name type="scientific">Spinacia oleracea</name>
    <name type="common">Spinach</name>
    <dbReference type="NCBI Taxonomy" id="3562"/>
    <lineage>
        <taxon>Eukaryota</taxon>
        <taxon>Viridiplantae</taxon>
        <taxon>Streptophyta</taxon>
        <taxon>Embryophyta</taxon>
        <taxon>Tracheophyta</taxon>
        <taxon>Spermatophyta</taxon>
        <taxon>Magnoliopsida</taxon>
        <taxon>eudicotyledons</taxon>
        <taxon>Gunneridae</taxon>
        <taxon>Pentapetalae</taxon>
        <taxon>Caryophyllales</taxon>
        <taxon>Chenopodiaceae</taxon>
        <taxon>Chenopodioideae</taxon>
        <taxon>Anserineae</taxon>
        <taxon>Spinacia</taxon>
    </lineage>
</organism>
<dbReference type="InterPro" id="IPR037185">
    <property type="entry name" value="EmrE-like"/>
</dbReference>
<dbReference type="InterPro" id="IPR004853">
    <property type="entry name" value="Sugar_P_trans_dom"/>
</dbReference>
<dbReference type="GO" id="GO:0071917">
    <property type="term" value="F:triose-phosphate transmembrane transporter activity"/>
    <property type="evidence" value="ECO:0000318"/>
    <property type="project" value="GO_Central"/>
</dbReference>
<evidence type="ECO:0000256" key="5">
    <source>
        <dbReference type="ARBA" id="ARBA00022692"/>
    </source>
</evidence>
<dbReference type="RefSeq" id="XP_021837970.1">
    <property type="nucleotide sequence ID" value="XM_021982278.2"/>
</dbReference>
<evidence type="ECO:0000256" key="9">
    <source>
        <dbReference type="SAM" id="Phobius"/>
    </source>
</evidence>
<evidence type="ECO:0000256" key="2">
    <source>
        <dbReference type="ARBA" id="ARBA00022448"/>
    </source>
</evidence>
<dbReference type="GO" id="GO:0005794">
    <property type="term" value="C:Golgi apparatus"/>
    <property type="evidence" value="ECO:0000318"/>
    <property type="project" value="GO_Central"/>
</dbReference>
<reference evidence="11" key="1">
    <citation type="journal article" date="2021" name="Nat. Commun.">
        <title>Genomic analyses provide insights into spinach domestication and the genetic basis of agronomic traits.</title>
        <authorList>
            <person name="Cai X."/>
            <person name="Sun X."/>
            <person name="Xu C."/>
            <person name="Sun H."/>
            <person name="Wang X."/>
            <person name="Ge C."/>
            <person name="Zhang Z."/>
            <person name="Wang Q."/>
            <person name="Fei Z."/>
            <person name="Jiao C."/>
            <person name="Wang Q."/>
        </authorList>
    </citation>
    <scope>NUCLEOTIDE SEQUENCE [LARGE SCALE GENOMIC DNA]</scope>
    <source>
        <strain evidence="11">cv. Varoflay</strain>
    </source>
</reference>
<keyword evidence="3" id="KW-0150">Chloroplast</keyword>
<gene>
    <name evidence="12" type="primary">LOC110777689</name>
</gene>
<evidence type="ECO:0000256" key="4">
    <source>
        <dbReference type="ARBA" id="ARBA00022640"/>
    </source>
</evidence>
<proteinExistence type="predicted"/>
<dbReference type="KEGG" id="soe:110777689"/>
<protein>
    <submittedName>
        <fullName evidence="12">Glucose-6-phosphate/phosphate translocator 2, chloroplastic</fullName>
    </submittedName>
</protein>
<feature type="transmembrane region" description="Helical" evidence="9">
    <location>
        <begin position="320"/>
        <end position="340"/>
    </location>
</feature>
<dbReference type="GO" id="GO:0031969">
    <property type="term" value="C:chloroplast membrane"/>
    <property type="evidence" value="ECO:0007669"/>
    <property type="project" value="UniProtKB-SubCell"/>
</dbReference>
<dbReference type="OrthoDB" id="6418713at2759"/>
<dbReference type="GO" id="GO:0015120">
    <property type="term" value="F:phosphoglycerate transmembrane transporter activity"/>
    <property type="evidence" value="ECO:0000318"/>
    <property type="project" value="GO_Central"/>
</dbReference>
<evidence type="ECO:0000256" key="7">
    <source>
        <dbReference type="ARBA" id="ARBA00022989"/>
    </source>
</evidence>
<dbReference type="InterPro" id="IPR004696">
    <property type="entry name" value="Tpt_PEP_transl"/>
</dbReference>
<evidence type="ECO:0000256" key="1">
    <source>
        <dbReference type="ARBA" id="ARBA00004508"/>
    </source>
</evidence>
<evidence type="ECO:0000313" key="12">
    <source>
        <dbReference type="RefSeq" id="XP_021837970.1"/>
    </source>
</evidence>
<keyword evidence="2" id="KW-0813">Transport</keyword>
<keyword evidence="7 9" id="KW-1133">Transmembrane helix</keyword>
<keyword evidence="6" id="KW-0809">Transit peptide</keyword>
<feature type="domain" description="Sugar phosphate transporter" evidence="10">
    <location>
        <begin position="99"/>
        <end position="392"/>
    </location>
</feature>
<keyword evidence="11" id="KW-1185">Reference proteome</keyword>
<feature type="transmembrane region" description="Helical" evidence="9">
    <location>
        <begin position="129"/>
        <end position="148"/>
    </location>
</feature>
<comment type="subcellular location">
    <subcellularLocation>
        <location evidence="1">Plastid</location>
        <location evidence="1">Chloroplast membrane</location>
        <topology evidence="1">Multi-pass membrane protein</topology>
    </subcellularLocation>
</comment>
<accession>A0A9R0JKD8</accession>
<dbReference type="AlphaFoldDB" id="A0A9R0JKD8"/>
<dbReference type="GO" id="GO:0015297">
    <property type="term" value="F:antiporter activity"/>
    <property type="evidence" value="ECO:0000318"/>
    <property type="project" value="GO_Central"/>
</dbReference>
<reference evidence="12" key="2">
    <citation type="submission" date="2025-08" db="UniProtKB">
        <authorList>
            <consortium name="RefSeq"/>
        </authorList>
    </citation>
    <scope>IDENTIFICATION</scope>
    <source>
        <tissue evidence="12">Leaf</tissue>
    </source>
</reference>
<dbReference type="GO" id="GO:0055085">
    <property type="term" value="P:transmembrane transport"/>
    <property type="evidence" value="ECO:0000318"/>
    <property type="project" value="GO_Central"/>
</dbReference>
<name>A0A9R0JKD8_SPIOL</name>
<feature type="transmembrane region" description="Helical" evidence="9">
    <location>
        <begin position="241"/>
        <end position="260"/>
    </location>
</feature>
<keyword evidence="4" id="KW-0934">Plastid</keyword>
<evidence type="ECO:0000259" key="10">
    <source>
        <dbReference type="Pfam" id="PF03151"/>
    </source>
</evidence>
<sequence length="396" mass="43414">MFATLRQPTTQSSLINLSLQKPAFPKAEQQWFAPSLPSTKNHEFPTIISVSKPLHVTAISQRKPLLEVKCKAYEANHSQPLDINIELPTVQSEAAQKVKIGIYFATWWALNVVFNIYNKKVLNAFPYPWLTSTLSLAAGSFMMLVSWATRVADPPKTDLDFWKNLLPVAVAHTIGHVAATVSMSKVAVSFTHIIKSGEPAFTVLVSRFLLGETFPLPVYLSLLPIIGGCALSAATELNFNMTGFMGAMISNLAFVFRNIFSKKGMSGKSVSGKSVSGMNYYACLSMLSLLLLTPFAIAVEGPQVWAVGWQNALAQIGPNFVWWVAAQSIFYHLYNQVSYMSLDQISPLTFSVGNTMKRISVIVSSIIIFHTPIQPVNALGAAIAILGTFIYSQAKL</sequence>
<dbReference type="Pfam" id="PF03151">
    <property type="entry name" value="TPT"/>
    <property type="match status" value="1"/>
</dbReference>
<feature type="transmembrane region" description="Helical" evidence="9">
    <location>
        <begin position="361"/>
        <end position="391"/>
    </location>
</feature>
<evidence type="ECO:0000313" key="11">
    <source>
        <dbReference type="Proteomes" id="UP000813463"/>
    </source>
</evidence>
<dbReference type="PANTHER" id="PTHR11132">
    <property type="entry name" value="SOLUTE CARRIER FAMILY 35"/>
    <property type="match status" value="1"/>
</dbReference>
<dbReference type="SUPFAM" id="SSF103481">
    <property type="entry name" value="Multidrug resistance efflux transporter EmrE"/>
    <property type="match status" value="1"/>
</dbReference>
<evidence type="ECO:0000256" key="8">
    <source>
        <dbReference type="ARBA" id="ARBA00023136"/>
    </source>
</evidence>
<keyword evidence="5 9" id="KW-0812">Transmembrane</keyword>
<dbReference type="GeneID" id="110777689"/>
<dbReference type="Proteomes" id="UP000813463">
    <property type="component" value="Chromosome 6"/>
</dbReference>
<dbReference type="NCBIfam" id="TIGR00817">
    <property type="entry name" value="tpt"/>
    <property type="match status" value="1"/>
</dbReference>
<evidence type="ECO:0000256" key="3">
    <source>
        <dbReference type="ARBA" id="ARBA00022528"/>
    </source>
</evidence>
<evidence type="ECO:0000256" key="6">
    <source>
        <dbReference type="ARBA" id="ARBA00022946"/>
    </source>
</evidence>